<feature type="transmembrane region" description="Helical" evidence="1">
    <location>
        <begin position="427"/>
        <end position="447"/>
    </location>
</feature>
<keyword evidence="1" id="KW-0472">Membrane</keyword>
<feature type="transmembrane region" description="Helical" evidence="1">
    <location>
        <begin position="290"/>
        <end position="308"/>
    </location>
</feature>
<dbReference type="AlphaFoldDB" id="A0A3Q9MT75"/>
<dbReference type="RefSeq" id="WP_139386603.1">
    <property type="nucleotide sequence ID" value="NZ_CP034698.1"/>
</dbReference>
<feature type="transmembrane region" description="Helical" evidence="1">
    <location>
        <begin position="320"/>
        <end position="340"/>
    </location>
</feature>
<feature type="transmembrane region" description="Helical" evidence="1">
    <location>
        <begin position="257"/>
        <end position="284"/>
    </location>
</feature>
<feature type="transmembrane region" description="Helical" evidence="1">
    <location>
        <begin position="100"/>
        <end position="120"/>
    </location>
</feature>
<reference evidence="2" key="1">
    <citation type="submission" date="2018-12" db="EMBL/GenBank/DDBJ databases">
        <title>Complete genome sequences of twenty non-typhoidal Salmonella isolates from Rwanda.</title>
        <authorList>
            <person name="Byukusenge M."/>
            <person name="Li L."/>
            <person name="Subhashinie K."/>
            <person name="Nzayirambaho M."/>
            <person name="Kuchipudi S.V."/>
            <person name="Jayarao B.M."/>
        </authorList>
    </citation>
    <scope>NUCLEOTIDE SEQUENCE</scope>
    <source>
        <strain evidence="2">RSE40</strain>
    </source>
</reference>
<feature type="transmembrane region" description="Helical" evidence="1">
    <location>
        <begin position="12"/>
        <end position="28"/>
    </location>
</feature>
<accession>A0A3Q9MT75</accession>
<dbReference type="EMBL" id="CP034698">
    <property type="protein sequence ID" value="AZT41390.1"/>
    <property type="molecule type" value="Genomic_DNA"/>
</dbReference>
<name>A0A3Q9MT75_SALET</name>
<sequence>MFQIKTRKKPLLILYLTLLLSILMSLIIDDGINRSLYILCISTLSVFFICYCCNKITSPASLLIISSFVFLGCRPFLSLFTSFDYRNADWFITGYLDENVIYTNYAVSFMYFGYSVALILSNNNSAHRECYNINKIKPNIIFLSILFLFGSLGQILKGFYFYSFIESNSYVGIYQDKVNLPMGYNFLSYLFYCSFFLICAFYDKFRVNKSFLLISILIAAFSAMKGSRGEFVTFLLTVFCIYYNERKVSNISLLLKMFLIFIAVFIISEFVSMWRSGGSFIALIEGDNPLVQFIYGMGVSYITLYQSVKISLISGMFEFHYLISQLLITISSVLGVQVYLPGISYSHLASKTANPQLYEQGFGLGGSYLGESYLAMGLIGCFIIPFIVLFLINKLEVFTRYNKTFYFVYYSSLPSVLFIPRETLFYFFPYAVKGIIVVFLFTFYVNIKMRRFNNG</sequence>
<keyword evidence="1" id="KW-0812">Transmembrane</keyword>
<feature type="transmembrane region" description="Helical" evidence="1">
    <location>
        <begin position="373"/>
        <end position="392"/>
    </location>
</feature>
<feature type="transmembrane region" description="Helical" evidence="1">
    <location>
        <begin position="404"/>
        <end position="421"/>
    </location>
</feature>
<dbReference type="NCBIfam" id="TIGR04370">
    <property type="entry name" value="glyco_rpt_poly"/>
    <property type="match status" value="1"/>
</dbReference>
<dbReference type="InterPro" id="IPR029468">
    <property type="entry name" value="O-ag_pol_Wzy"/>
</dbReference>
<evidence type="ECO:0000313" key="2">
    <source>
        <dbReference type="EMBL" id="AZT41390.1"/>
    </source>
</evidence>
<feature type="transmembrane region" description="Helical" evidence="1">
    <location>
        <begin position="182"/>
        <end position="202"/>
    </location>
</feature>
<evidence type="ECO:0000256" key="1">
    <source>
        <dbReference type="SAM" id="Phobius"/>
    </source>
</evidence>
<feature type="transmembrane region" description="Helical" evidence="1">
    <location>
        <begin position="60"/>
        <end position="80"/>
    </location>
</feature>
<keyword evidence="1" id="KW-1133">Transmembrane helix</keyword>
<gene>
    <name evidence="2" type="ORF">EL007_08715</name>
</gene>
<feature type="transmembrane region" description="Helical" evidence="1">
    <location>
        <begin position="140"/>
        <end position="162"/>
    </location>
</feature>
<proteinExistence type="predicted"/>
<organism evidence="2">
    <name type="scientific">Salmonella enterica subsp. enterica serovar Karamoja</name>
    <dbReference type="NCBI Taxonomy" id="2500153"/>
    <lineage>
        <taxon>Bacteria</taxon>
        <taxon>Pseudomonadati</taxon>
        <taxon>Pseudomonadota</taxon>
        <taxon>Gammaproteobacteria</taxon>
        <taxon>Enterobacterales</taxon>
        <taxon>Enterobacteriaceae</taxon>
        <taxon>Salmonella</taxon>
    </lineage>
</organism>
<protein>
    <submittedName>
        <fullName evidence="2">O-antigen polysaccharide polymerase Wzy</fullName>
    </submittedName>
</protein>
<dbReference type="Pfam" id="PF14296">
    <property type="entry name" value="O-ag_pol_Wzy"/>
    <property type="match status" value="1"/>
</dbReference>
<feature type="transmembrane region" description="Helical" evidence="1">
    <location>
        <begin position="34"/>
        <end position="53"/>
    </location>
</feature>